<feature type="transmembrane region" description="Helical" evidence="1">
    <location>
        <begin position="340"/>
        <end position="360"/>
    </location>
</feature>
<dbReference type="Proteomes" id="UP001458415">
    <property type="component" value="Unassembled WGS sequence"/>
</dbReference>
<proteinExistence type="predicted"/>
<protein>
    <recommendedName>
        <fullName evidence="4">Peptide zinc metalloprotease protein</fullName>
    </recommendedName>
</protein>
<keyword evidence="1" id="KW-0812">Transmembrane</keyword>
<name>A0ABV1WCZ3_9ACTN</name>
<feature type="transmembrane region" description="Helical" evidence="1">
    <location>
        <begin position="181"/>
        <end position="199"/>
    </location>
</feature>
<keyword evidence="1" id="KW-0472">Membrane</keyword>
<comment type="caution">
    <text evidence="2">The sequence shown here is derived from an EMBL/GenBank/DDBJ whole genome shotgun (WGS) entry which is preliminary data.</text>
</comment>
<feature type="non-terminal residue" evidence="2">
    <location>
        <position position="439"/>
    </location>
</feature>
<reference evidence="2 3" key="1">
    <citation type="submission" date="2024-06" db="EMBL/GenBank/DDBJ databases">
        <title>The Natural Products Discovery Center: Release of the First 8490 Sequenced Strains for Exploring Actinobacteria Biosynthetic Diversity.</title>
        <authorList>
            <person name="Kalkreuter E."/>
            <person name="Kautsar S.A."/>
            <person name="Yang D."/>
            <person name="Bader C.D."/>
            <person name="Teijaro C.N."/>
            <person name="Fluegel L."/>
            <person name="Davis C.M."/>
            <person name="Simpson J.R."/>
            <person name="Lauterbach L."/>
            <person name="Steele A.D."/>
            <person name="Gui C."/>
            <person name="Meng S."/>
            <person name="Li G."/>
            <person name="Viehrig K."/>
            <person name="Ye F."/>
            <person name="Su P."/>
            <person name="Kiefer A.F."/>
            <person name="Nichols A."/>
            <person name="Cepeda A.J."/>
            <person name="Yan W."/>
            <person name="Fan B."/>
            <person name="Jiang Y."/>
            <person name="Adhikari A."/>
            <person name="Zheng C.-J."/>
            <person name="Schuster L."/>
            <person name="Cowan T.M."/>
            <person name="Smanski M.J."/>
            <person name="Chevrette M.G."/>
            <person name="De Carvalho L.P.S."/>
            <person name="Shen B."/>
        </authorList>
    </citation>
    <scope>NUCLEOTIDE SEQUENCE [LARGE SCALE GENOMIC DNA]</scope>
    <source>
        <strain evidence="2 3">NPDC000634</strain>
    </source>
</reference>
<dbReference type="EMBL" id="JBEPCU010000912">
    <property type="protein sequence ID" value="MER6982002.1"/>
    <property type="molecule type" value="Genomic_DNA"/>
</dbReference>
<accession>A0ABV1WCZ3</accession>
<evidence type="ECO:0000313" key="3">
    <source>
        <dbReference type="Proteomes" id="UP001458415"/>
    </source>
</evidence>
<feature type="transmembrane region" description="Helical" evidence="1">
    <location>
        <begin position="147"/>
        <end position="169"/>
    </location>
</feature>
<keyword evidence="3" id="KW-1185">Reference proteome</keyword>
<evidence type="ECO:0000313" key="2">
    <source>
        <dbReference type="EMBL" id="MER6982002.1"/>
    </source>
</evidence>
<evidence type="ECO:0000256" key="1">
    <source>
        <dbReference type="SAM" id="Phobius"/>
    </source>
</evidence>
<sequence>MTAGIPASPSAAPVPRLSQGLQTLGEYKGSGFTERRYIVRRGDGQVIQLSRLLYLVVSSVDGVRDAEAISHRVSGRYGAEVTTDNIVYLVENKLTPLGITVPFGDHPDEVVAPRSDLLLALRGHKVIFHEAHVARIAAALAWLHQPLVVALTLAGVVVMDVWLFAVHGAMTPVLQVLEQPLWMLILFALTVASLLFHEFGHASACRYSGAVPGKIGCGIFLIWPSMYTDVTDVYRIGKAGRLRTGLGGVYFNVIFMLVLTAAYLLTGQSFLLAAVYLAHFEVLEQLMPAVRLDGYYILGDLAGVPDLYGKVKPILLSMLPGHHPAAAQVADLKRSARTIVTVWVLTMVPLLLAEAAYALWNLPRLLATAARGLHDQCLGTVAAFADGHLAAGLVGVIGTLMLLCPMAGGIYLAARLAARLWRAAARASEGKPVVRLSLA</sequence>
<organism evidence="2 3">
    <name type="scientific">Streptomyces carpinensis</name>
    <dbReference type="NCBI Taxonomy" id="66369"/>
    <lineage>
        <taxon>Bacteria</taxon>
        <taxon>Bacillati</taxon>
        <taxon>Actinomycetota</taxon>
        <taxon>Actinomycetes</taxon>
        <taxon>Kitasatosporales</taxon>
        <taxon>Streptomycetaceae</taxon>
        <taxon>Streptomyces</taxon>
    </lineage>
</organism>
<feature type="transmembrane region" description="Helical" evidence="1">
    <location>
        <begin position="389"/>
        <end position="414"/>
    </location>
</feature>
<feature type="transmembrane region" description="Helical" evidence="1">
    <location>
        <begin position="211"/>
        <end position="228"/>
    </location>
</feature>
<gene>
    <name evidence="2" type="ORF">ABT317_34785</name>
</gene>
<feature type="transmembrane region" description="Helical" evidence="1">
    <location>
        <begin position="248"/>
        <end position="277"/>
    </location>
</feature>
<evidence type="ECO:0008006" key="4">
    <source>
        <dbReference type="Google" id="ProtNLM"/>
    </source>
</evidence>
<keyword evidence="1" id="KW-1133">Transmembrane helix</keyword>